<dbReference type="GO" id="GO:0030313">
    <property type="term" value="C:cell envelope"/>
    <property type="evidence" value="ECO:0007669"/>
    <property type="project" value="UniProtKB-SubCell"/>
</dbReference>
<dbReference type="InterPro" id="IPR001638">
    <property type="entry name" value="Solute-binding_3/MltF_N"/>
</dbReference>
<dbReference type="PANTHER" id="PTHR35936:SF17">
    <property type="entry name" value="ARGININE-BINDING EXTRACELLULAR PROTEIN ARTP"/>
    <property type="match status" value="1"/>
</dbReference>
<protein>
    <submittedName>
        <fullName evidence="7">Nickel transporter</fullName>
    </submittedName>
</protein>
<dbReference type="AlphaFoldDB" id="A0A2W5N8J5"/>
<dbReference type="InterPro" id="IPR018313">
    <property type="entry name" value="SBP_3_CS"/>
</dbReference>
<comment type="similarity">
    <text evidence="2 4">Belongs to the bacterial solute-binding protein 3 family.</text>
</comment>
<comment type="subcellular location">
    <subcellularLocation>
        <location evidence="1">Cell envelope</location>
    </subcellularLocation>
</comment>
<keyword evidence="3 5" id="KW-0732">Signal</keyword>
<evidence type="ECO:0000313" key="8">
    <source>
        <dbReference type="Proteomes" id="UP000249185"/>
    </source>
</evidence>
<dbReference type="SMART" id="SM00062">
    <property type="entry name" value="PBPb"/>
    <property type="match status" value="1"/>
</dbReference>
<evidence type="ECO:0000256" key="3">
    <source>
        <dbReference type="ARBA" id="ARBA00022729"/>
    </source>
</evidence>
<feature type="domain" description="Solute-binding protein family 3/N-terminal" evidence="6">
    <location>
        <begin position="22"/>
        <end position="249"/>
    </location>
</feature>
<evidence type="ECO:0000256" key="4">
    <source>
        <dbReference type="RuleBase" id="RU003744"/>
    </source>
</evidence>
<feature type="chain" id="PRO_5016180493" evidence="5">
    <location>
        <begin position="23"/>
        <end position="253"/>
    </location>
</feature>
<dbReference type="EMBL" id="QFPW01000007">
    <property type="protein sequence ID" value="PZQ49364.1"/>
    <property type="molecule type" value="Genomic_DNA"/>
</dbReference>
<reference evidence="7 8" key="1">
    <citation type="submission" date="2017-08" db="EMBL/GenBank/DDBJ databases">
        <title>Infants hospitalized years apart are colonized by the same room-sourced microbial strains.</title>
        <authorList>
            <person name="Brooks B."/>
            <person name="Olm M.R."/>
            <person name="Firek B.A."/>
            <person name="Baker R."/>
            <person name="Thomas B.C."/>
            <person name="Morowitz M.J."/>
            <person name="Banfield J.F."/>
        </authorList>
    </citation>
    <scope>NUCLEOTIDE SEQUENCE [LARGE SCALE GENOMIC DNA]</scope>
    <source>
        <strain evidence="7">S2_005_002_R2_34</strain>
    </source>
</reference>
<accession>A0A2W5N8J5</accession>
<dbReference type="Pfam" id="PF00497">
    <property type="entry name" value="SBP_bac_3"/>
    <property type="match status" value="1"/>
</dbReference>
<evidence type="ECO:0000256" key="5">
    <source>
        <dbReference type="SAM" id="SignalP"/>
    </source>
</evidence>
<dbReference type="Gene3D" id="3.40.190.10">
    <property type="entry name" value="Periplasmic binding protein-like II"/>
    <property type="match status" value="2"/>
</dbReference>
<evidence type="ECO:0000256" key="1">
    <source>
        <dbReference type="ARBA" id="ARBA00004196"/>
    </source>
</evidence>
<evidence type="ECO:0000313" key="7">
    <source>
        <dbReference type="EMBL" id="PZQ49364.1"/>
    </source>
</evidence>
<evidence type="ECO:0000259" key="6">
    <source>
        <dbReference type="SMART" id="SM00062"/>
    </source>
</evidence>
<comment type="caution">
    <text evidence="7">The sequence shown here is derived from an EMBL/GenBank/DDBJ whole genome shotgun (WGS) entry which is preliminary data.</text>
</comment>
<dbReference type="CDD" id="cd13703">
    <property type="entry name" value="PBP2_HisJ_LAO"/>
    <property type="match status" value="1"/>
</dbReference>
<dbReference type="PANTHER" id="PTHR35936">
    <property type="entry name" value="MEMBRANE-BOUND LYTIC MUREIN TRANSGLYCOSYLASE F"/>
    <property type="match status" value="1"/>
</dbReference>
<organism evidence="7 8">
    <name type="scientific">Rhodovulum sulfidophilum</name>
    <name type="common">Rhodobacter sulfidophilus</name>
    <dbReference type="NCBI Taxonomy" id="35806"/>
    <lineage>
        <taxon>Bacteria</taxon>
        <taxon>Pseudomonadati</taxon>
        <taxon>Pseudomonadota</taxon>
        <taxon>Alphaproteobacteria</taxon>
        <taxon>Rhodobacterales</taxon>
        <taxon>Paracoccaceae</taxon>
        <taxon>Rhodovulum</taxon>
    </lineage>
</organism>
<dbReference type="PROSITE" id="PS01039">
    <property type="entry name" value="SBP_BACTERIAL_3"/>
    <property type="match status" value="1"/>
</dbReference>
<proteinExistence type="inferred from homology"/>
<dbReference type="SUPFAM" id="SSF53850">
    <property type="entry name" value="Periplasmic binding protein-like II"/>
    <property type="match status" value="1"/>
</dbReference>
<name>A0A2W5N8J5_RHOSU</name>
<evidence type="ECO:0000256" key="2">
    <source>
        <dbReference type="ARBA" id="ARBA00010333"/>
    </source>
</evidence>
<feature type="signal peptide" evidence="5">
    <location>
        <begin position="1"/>
        <end position="22"/>
    </location>
</feature>
<sequence>MTRILRLAAAGLLIGAAAPAMAMNICVEGAYPPFSETAPDGSVVGFDIDMANALCAQIGESCTMVKVDWDGIIPALLEKKCDAIVASMSITEDRKQVIDFTKKYYQTPARFVAPKGSDLEFTPEGLAGKVVGVQRGTIHQAFMEGEFPDTTLQLYGTQDEMTLDLTSGRIDAAMADSVALDLGFLRTPAGADYAFYGESYSIPKYHGEGAGIGVRKEDTELRDKLTAAIDAIRADGEYATIEKKYFDFDVYGN</sequence>
<dbReference type="Proteomes" id="UP000249185">
    <property type="component" value="Unassembled WGS sequence"/>
</dbReference>
<gene>
    <name evidence="7" type="ORF">DI556_10845</name>
</gene>